<protein>
    <recommendedName>
        <fullName evidence="1">Exodeoxyribonuclease 7 small subunit</fullName>
        <ecNumber evidence="1">3.1.11.6</ecNumber>
    </recommendedName>
    <alternativeName>
        <fullName evidence="1">Exodeoxyribonuclease VII small subunit</fullName>
        <shortName evidence="1">Exonuclease VII small subunit</shortName>
    </alternativeName>
</protein>
<dbReference type="EMBL" id="CP097899">
    <property type="protein sequence ID" value="URN94252.1"/>
    <property type="molecule type" value="Genomic_DNA"/>
</dbReference>
<dbReference type="EC" id="3.1.11.6" evidence="1"/>
<comment type="function">
    <text evidence="1">Bidirectionally degrades single-stranded DNA into large acid-insoluble oligonucleotides, which are then degraded further into small acid-soluble oligonucleotides.</text>
</comment>
<keyword evidence="1 2" id="KW-0378">Hydrolase</keyword>
<dbReference type="AlphaFoldDB" id="A0A9J6ZDX2"/>
<keyword evidence="1" id="KW-0963">Cytoplasm</keyword>
<dbReference type="HAMAP" id="MF_00337">
    <property type="entry name" value="Exonuc_7_S"/>
    <property type="match status" value="1"/>
</dbReference>
<keyword evidence="1" id="KW-0269">Exonuclease</keyword>
<gene>
    <name evidence="1 2" type="primary">xseB</name>
    <name evidence="2" type="ORF">NAG76_20910</name>
</gene>
<dbReference type="Pfam" id="PF02609">
    <property type="entry name" value="Exonuc_VII_S"/>
    <property type="match status" value="1"/>
</dbReference>
<dbReference type="InterPro" id="IPR003761">
    <property type="entry name" value="Exonuc_VII_S"/>
</dbReference>
<dbReference type="GO" id="GO:0006308">
    <property type="term" value="P:DNA catabolic process"/>
    <property type="evidence" value="ECO:0007669"/>
    <property type="project" value="UniProtKB-UniRule"/>
</dbReference>
<dbReference type="PANTHER" id="PTHR34137:SF1">
    <property type="entry name" value="EXODEOXYRIBONUCLEASE 7 SMALL SUBUNIT"/>
    <property type="match status" value="1"/>
</dbReference>
<dbReference type="GO" id="GO:0005829">
    <property type="term" value="C:cytosol"/>
    <property type="evidence" value="ECO:0007669"/>
    <property type="project" value="TreeGrafter"/>
</dbReference>
<comment type="subcellular location">
    <subcellularLocation>
        <location evidence="1">Cytoplasm</location>
    </subcellularLocation>
</comment>
<dbReference type="PANTHER" id="PTHR34137">
    <property type="entry name" value="EXODEOXYRIBONUCLEASE 7 SMALL SUBUNIT"/>
    <property type="match status" value="1"/>
</dbReference>
<dbReference type="PIRSF" id="PIRSF006488">
    <property type="entry name" value="Exonuc_VII_S"/>
    <property type="match status" value="1"/>
</dbReference>
<reference evidence="2" key="1">
    <citation type="submission" date="2022-05" db="EMBL/GenBank/DDBJ databases">
        <title>Novel bacterial taxa in a minimal lignocellulolytic consortium and its capacity to transform plastics disclosed by genome-resolved metagenomics.</title>
        <authorList>
            <person name="Rodriguez C.A.D."/>
            <person name="Diaz-Garcia L."/>
            <person name="Herrera K."/>
            <person name="Tarazona N.A."/>
            <person name="Sproer C."/>
            <person name="Overmann J."/>
            <person name="Jimenez D.J."/>
        </authorList>
    </citation>
    <scope>NUCLEOTIDE SEQUENCE</scope>
    <source>
        <strain evidence="2">MAG5</strain>
    </source>
</reference>
<evidence type="ECO:0000313" key="2">
    <source>
        <dbReference type="EMBL" id="URN94252.1"/>
    </source>
</evidence>
<dbReference type="GO" id="GO:0009318">
    <property type="term" value="C:exodeoxyribonuclease VII complex"/>
    <property type="evidence" value="ECO:0007669"/>
    <property type="project" value="UniProtKB-UniRule"/>
</dbReference>
<accession>A0A9J6ZDX2</accession>
<dbReference type="NCBIfam" id="TIGR01280">
    <property type="entry name" value="xseB"/>
    <property type="match status" value="1"/>
</dbReference>
<comment type="catalytic activity">
    <reaction evidence="1">
        <text>Exonucleolytic cleavage in either 5'- to 3'- or 3'- to 5'-direction to yield nucleoside 5'-phosphates.</text>
        <dbReference type="EC" id="3.1.11.6"/>
    </reaction>
</comment>
<evidence type="ECO:0000256" key="1">
    <source>
        <dbReference type="HAMAP-Rule" id="MF_00337"/>
    </source>
</evidence>
<dbReference type="KEGG" id="plig:NAG76_20910"/>
<sequence length="82" mass="9238">MSKKQEQSFEQALERLETIVAQLENGDVPLEQAIELYQEGMLLSNLCNGKLKQVEAKIEMLIETDNGTETKPFPTAQLEKGE</sequence>
<evidence type="ECO:0000313" key="3">
    <source>
        <dbReference type="Proteomes" id="UP001056756"/>
    </source>
</evidence>
<dbReference type="GO" id="GO:0008855">
    <property type="term" value="F:exodeoxyribonuclease VII activity"/>
    <property type="evidence" value="ECO:0007669"/>
    <property type="project" value="UniProtKB-UniRule"/>
</dbReference>
<organism evidence="2 3">
    <name type="scientific">Candidatus Pristimantibacillus lignocellulolyticus</name>
    <dbReference type="NCBI Taxonomy" id="2994561"/>
    <lineage>
        <taxon>Bacteria</taxon>
        <taxon>Bacillati</taxon>
        <taxon>Bacillota</taxon>
        <taxon>Bacilli</taxon>
        <taxon>Bacillales</taxon>
        <taxon>Paenibacillaceae</taxon>
        <taxon>Candidatus Pristimantibacillus</taxon>
    </lineage>
</organism>
<keyword evidence="1" id="KW-0540">Nuclease</keyword>
<comment type="similarity">
    <text evidence="1">Belongs to the XseB family.</text>
</comment>
<comment type="subunit">
    <text evidence="1">Heterooligomer composed of large and small subunits.</text>
</comment>
<proteinExistence type="inferred from homology"/>
<dbReference type="NCBIfam" id="NF002140">
    <property type="entry name" value="PRK00977.1-4"/>
    <property type="match status" value="1"/>
</dbReference>
<dbReference type="Proteomes" id="UP001056756">
    <property type="component" value="Chromosome"/>
</dbReference>
<name>A0A9J6ZDX2_9BACL</name>